<dbReference type="SUPFAM" id="SSF57850">
    <property type="entry name" value="RING/U-box"/>
    <property type="match status" value="1"/>
</dbReference>
<evidence type="ECO:0000256" key="5">
    <source>
        <dbReference type="SAM" id="Coils"/>
    </source>
</evidence>
<feature type="domain" description="B box-type" evidence="8">
    <location>
        <begin position="94"/>
        <end position="141"/>
    </location>
</feature>
<proteinExistence type="predicted"/>
<evidence type="ECO:0000256" key="2">
    <source>
        <dbReference type="ARBA" id="ARBA00022771"/>
    </source>
</evidence>
<comment type="caution">
    <text evidence="9">The sequence shown here is derived from an EMBL/GenBank/DDBJ whole genome shotgun (WGS) entry which is preliminary data.</text>
</comment>
<reference evidence="9 10" key="1">
    <citation type="journal article" date="2017" name="PLoS Biol.">
        <title>The sea cucumber genome provides insights into morphological evolution and visceral regeneration.</title>
        <authorList>
            <person name="Zhang X."/>
            <person name="Sun L."/>
            <person name="Yuan J."/>
            <person name="Sun Y."/>
            <person name="Gao Y."/>
            <person name="Zhang L."/>
            <person name="Li S."/>
            <person name="Dai H."/>
            <person name="Hamel J.F."/>
            <person name="Liu C."/>
            <person name="Yu Y."/>
            <person name="Liu S."/>
            <person name="Lin W."/>
            <person name="Guo K."/>
            <person name="Jin S."/>
            <person name="Xu P."/>
            <person name="Storey K.B."/>
            <person name="Huan P."/>
            <person name="Zhang T."/>
            <person name="Zhou Y."/>
            <person name="Zhang J."/>
            <person name="Lin C."/>
            <person name="Li X."/>
            <person name="Xing L."/>
            <person name="Huo D."/>
            <person name="Sun M."/>
            <person name="Wang L."/>
            <person name="Mercier A."/>
            <person name="Li F."/>
            <person name="Yang H."/>
            <person name="Xiang J."/>
        </authorList>
    </citation>
    <scope>NUCLEOTIDE SEQUENCE [LARGE SCALE GENOMIC DNA]</scope>
    <source>
        <strain evidence="9">Shaxun</strain>
        <tissue evidence="9">Muscle</tissue>
    </source>
</reference>
<dbReference type="CDD" id="cd16584">
    <property type="entry name" value="RING-HC_TRIM56_C-V"/>
    <property type="match status" value="1"/>
</dbReference>
<feature type="domain" description="RING-type" evidence="7">
    <location>
        <begin position="17"/>
        <end position="59"/>
    </location>
</feature>
<evidence type="ECO:0000256" key="3">
    <source>
        <dbReference type="ARBA" id="ARBA00022833"/>
    </source>
</evidence>
<dbReference type="PROSITE" id="PS00518">
    <property type="entry name" value="ZF_RING_1"/>
    <property type="match status" value="1"/>
</dbReference>
<evidence type="ECO:0000313" key="10">
    <source>
        <dbReference type="Proteomes" id="UP000230750"/>
    </source>
</evidence>
<dbReference type="SMART" id="SM00184">
    <property type="entry name" value="RING"/>
    <property type="match status" value="1"/>
</dbReference>
<dbReference type="STRING" id="307972.A0A2G8JH57"/>
<dbReference type="InterPro" id="IPR047153">
    <property type="entry name" value="TRIM45/56/19-like"/>
</dbReference>
<evidence type="ECO:0008006" key="11">
    <source>
        <dbReference type="Google" id="ProtNLM"/>
    </source>
</evidence>
<keyword evidence="2 4" id="KW-0863">Zinc-finger</keyword>
<dbReference type="OrthoDB" id="1870062at2759"/>
<gene>
    <name evidence="9" type="ORF">BSL78_28094</name>
</gene>
<evidence type="ECO:0000256" key="4">
    <source>
        <dbReference type="PROSITE-ProRule" id="PRU00024"/>
    </source>
</evidence>
<keyword evidence="1" id="KW-0479">Metal-binding</keyword>
<keyword evidence="3" id="KW-0862">Zinc</keyword>
<feature type="coiled-coil region" evidence="5">
    <location>
        <begin position="322"/>
        <end position="360"/>
    </location>
</feature>
<feature type="region of interest" description="Disordered" evidence="6">
    <location>
        <begin position="237"/>
        <end position="258"/>
    </location>
</feature>
<dbReference type="Gene3D" id="3.30.40.10">
    <property type="entry name" value="Zinc/RING finger domain, C3HC4 (zinc finger)"/>
    <property type="match status" value="1"/>
</dbReference>
<keyword evidence="5" id="KW-0175">Coiled coil</keyword>
<dbReference type="EMBL" id="MRZV01001993">
    <property type="protein sequence ID" value="PIK35080.1"/>
    <property type="molecule type" value="Genomic_DNA"/>
</dbReference>
<dbReference type="InterPro" id="IPR018957">
    <property type="entry name" value="Znf_C3HC4_RING-type"/>
</dbReference>
<sequence>MASSSPLKDMEKNFFRCSVCLDQLKNPKLLPCLHRYCSDCLKVVIQISDTETFKCPMCNQHHAIPANGVDGFKTDFHMKSMLEFIQLQNSFKEKELKKCISCSQKKTVTAYCFKCKNFLCDPCYHFHIKNPMFIDHQPHTLNLESYEEQNLTLEKLAALTEDPRCHLHVKQQAQLCCCTCGNVPVCVTCTYSKHKGHDLHDVTELAKTEREALKFKMATLNEFDRKASDLRNKLQSTSRRLRDNVASKSTQLTNQHKQQVNKIQYKIDENTSERERGLKDIETRRNCEICQIRKKREDELCRVREKYNAIICDAGEIYDKETNKLRAKYDEIESALSRMLERLNNQVKGLHETKVQQTIQNETELTKLSDYCEQIIKRYENFRATATSILACNNEWTDAQCIPDIRRACEPLTEEIDRGFPGLESLSDVAMGDLTKVIVDDVRLTELEETVVDVEGIKAKGWRNTSMTSTSEGEIVITGKLSGDRSHITVINKDGKTQIQKQVRREKNCSEYPYRYCSYLSDAIVVTVCKADEMGVFNVRSGSYEKKMISDVTNSWPADRCVTCICTDRATNRVIVGTNTRDLYVFDNQLNFSHIIKLPEEINHSADIALHRGNLLVCDAEGMEAYAISTEESTAKLLYKFVKPRLDGINWRPLRVCTDKNGFVYMLWTAFSSGLWRCLLLQYSENGQQLLTTRIVDGNARCLATLEIGGNEKLLITTVHSGKLYTYGLVVKSLINYYDATSKRSATTDENYLCVS</sequence>
<dbReference type="SUPFAM" id="SSF57845">
    <property type="entry name" value="B-box zinc-binding domain"/>
    <property type="match status" value="1"/>
</dbReference>
<evidence type="ECO:0000256" key="6">
    <source>
        <dbReference type="SAM" id="MobiDB-lite"/>
    </source>
</evidence>
<feature type="compositionally biased region" description="Polar residues" evidence="6">
    <location>
        <begin position="246"/>
        <end position="258"/>
    </location>
</feature>
<dbReference type="Gene3D" id="3.30.160.60">
    <property type="entry name" value="Classic Zinc Finger"/>
    <property type="match status" value="1"/>
</dbReference>
<protein>
    <recommendedName>
        <fullName evidence="11">RING-type domain-containing protein</fullName>
    </recommendedName>
</protein>
<accession>A0A2G8JH57</accession>
<evidence type="ECO:0000256" key="1">
    <source>
        <dbReference type="ARBA" id="ARBA00022723"/>
    </source>
</evidence>
<evidence type="ECO:0000259" key="8">
    <source>
        <dbReference type="PROSITE" id="PS50119"/>
    </source>
</evidence>
<dbReference type="SUPFAM" id="SSF101898">
    <property type="entry name" value="NHL repeat"/>
    <property type="match status" value="1"/>
</dbReference>
<dbReference type="PROSITE" id="PS50089">
    <property type="entry name" value="ZF_RING_2"/>
    <property type="match status" value="1"/>
</dbReference>
<dbReference type="PROSITE" id="PS50119">
    <property type="entry name" value="ZF_BBOX"/>
    <property type="match status" value="1"/>
</dbReference>
<dbReference type="GO" id="GO:0008270">
    <property type="term" value="F:zinc ion binding"/>
    <property type="evidence" value="ECO:0007669"/>
    <property type="project" value="UniProtKB-KW"/>
</dbReference>
<organism evidence="9 10">
    <name type="scientific">Stichopus japonicus</name>
    <name type="common">Sea cucumber</name>
    <dbReference type="NCBI Taxonomy" id="307972"/>
    <lineage>
        <taxon>Eukaryota</taxon>
        <taxon>Metazoa</taxon>
        <taxon>Echinodermata</taxon>
        <taxon>Eleutherozoa</taxon>
        <taxon>Echinozoa</taxon>
        <taxon>Holothuroidea</taxon>
        <taxon>Aspidochirotacea</taxon>
        <taxon>Aspidochirotida</taxon>
        <taxon>Stichopodidae</taxon>
        <taxon>Apostichopus</taxon>
    </lineage>
</organism>
<name>A0A2G8JH57_STIJA</name>
<evidence type="ECO:0000313" key="9">
    <source>
        <dbReference type="EMBL" id="PIK35080.1"/>
    </source>
</evidence>
<dbReference type="PANTHER" id="PTHR25462">
    <property type="entry name" value="BONUS, ISOFORM C-RELATED"/>
    <property type="match status" value="1"/>
</dbReference>
<dbReference type="InterPro" id="IPR001841">
    <property type="entry name" value="Znf_RING"/>
</dbReference>
<dbReference type="Pfam" id="PF00097">
    <property type="entry name" value="zf-C3HC4"/>
    <property type="match status" value="1"/>
</dbReference>
<dbReference type="Gene3D" id="2.120.10.30">
    <property type="entry name" value="TolB, C-terminal domain"/>
    <property type="match status" value="1"/>
</dbReference>
<dbReference type="InterPro" id="IPR011042">
    <property type="entry name" value="6-blade_b-propeller_TolB-like"/>
</dbReference>
<dbReference type="InterPro" id="IPR000315">
    <property type="entry name" value="Znf_B-box"/>
</dbReference>
<dbReference type="InterPro" id="IPR017907">
    <property type="entry name" value="Znf_RING_CS"/>
</dbReference>
<dbReference type="GO" id="GO:0061630">
    <property type="term" value="F:ubiquitin protein ligase activity"/>
    <property type="evidence" value="ECO:0007669"/>
    <property type="project" value="TreeGrafter"/>
</dbReference>
<dbReference type="AlphaFoldDB" id="A0A2G8JH57"/>
<keyword evidence="10" id="KW-1185">Reference proteome</keyword>
<dbReference type="Proteomes" id="UP000230750">
    <property type="component" value="Unassembled WGS sequence"/>
</dbReference>
<dbReference type="InterPro" id="IPR013083">
    <property type="entry name" value="Znf_RING/FYVE/PHD"/>
</dbReference>
<evidence type="ECO:0000259" key="7">
    <source>
        <dbReference type="PROSITE" id="PS50089"/>
    </source>
</evidence>
<dbReference type="PANTHER" id="PTHR25462:SF291">
    <property type="entry name" value="E3 UBIQUITIN-PROTEIN LIGASE TRIM45"/>
    <property type="match status" value="1"/>
</dbReference>